<evidence type="ECO:0000313" key="3">
    <source>
        <dbReference type="EMBL" id="MCP1728552.1"/>
    </source>
</evidence>
<feature type="domain" description="Hydantoinase/oxoprolinase N-terminal" evidence="2">
    <location>
        <begin position="3"/>
        <end position="173"/>
    </location>
</feature>
<accession>A0ABT1GB70</accession>
<comment type="caution">
    <text evidence="3">The sequence shown here is derived from an EMBL/GenBank/DDBJ whole genome shotgun (WGS) entry which is preliminary data.</text>
</comment>
<dbReference type="PANTHER" id="PTHR11365:SF23">
    <property type="entry name" value="HYPOTHETICAL 5-OXOPROLINASE (EUROFUNG)-RELATED"/>
    <property type="match status" value="1"/>
</dbReference>
<dbReference type="InterPro" id="IPR045079">
    <property type="entry name" value="Oxoprolinase-like"/>
</dbReference>
<dbReference type="EC" id="3.5.2.14" evidence="3"/>
<dbReference type="RefSeq" id="WP_253451018.1">
    <property type="nucleotide sequence ID" value="NZ_JALJYF010000003.1"/>
</dbReference>
<dbReference type="Proteomes" id="UP001523550">
    <property type="component" value="Unassembled WGS sequence"/>
</dbReference>
<dbReference type="GO" id="GO:0047423">
    <property type="term" value="F:N-methylhydantoinase (ATP-hydrolyzing) activity"/>
    <property type="evidence" value="ECO:0007669"/>
    <property type="project" value="UniProtKB-EC"/>
</dbReference>
<reference evidence="3 4" key="1">
    <citation type="submission" date="2022-03" db="EMBL/GenBank/DDBJ databases">
        <title>Genomic Encyclopedia of Type Strains, Phase III (KMG-III): the genomes of soil and plant-associated and newly described type strains.</title>
        <authorList>
            <person name="Whitman W."/>
        </authorList>
    </citation>
    <scope>NUCLEOTIDE SEQUENCE [LARGE SCALE GENOMIC DNA]</scope>
    <source>
        <strain evidence="3 4">BSker1</strain>
    </source>
</reference>
<dbReference type="InterPro" id="IPR008040">
    <property type="entry name" value="Hydant_A_N"/>
</dbReference>
<feature type="domain" description="Hydantoinase A/oxoprolinase" evidence="1">
    <location>
        <begin position="199"/>
        <end position="477"/>
    </location>
</feature>
<evidence type="ECO:0000259" key="1">
    <source>
        <dbReference type="Pfam" id="PF01968"/>
    </source>
</evidence>
<dbReference type="EMBL" id="JALJYF010000003">
    <property type="protein sequence ID" value="MCP1728552.1"/>
    <property type="molecule type" value="Genomic_DNA"/>
</dbReference>
<keyword evidence="3" id="KW-0378">Hydrolase</keyword>
<dbReference type="Pfam" id="PF05378">
    <property type="entry name" value="Hydant_A_N"/>
    <property type="match status" value="1"/>
</dbReference>
<evidence type="ECO:0000313" key="4">
    <source>
        <dbReference type="Proteomes" id="UP001523550"/>
    </source>
</evidence>
<proteinExistence type="predicted"/>
<sequence>MMLGIDTGGTFTDFVLLDGDEVRVHKCLSTPEAPEKAILEGIRAMGLDGRGLRLAHGSTVATNAVLEGKGARTAYVGNAGFQDLLLIGRQNRRRLYDLQPPSDRGPLQDMPRFSVPARLDAEGRELTPLDPADVTALIEALESAGVESVAINLLFSFRDPGHEQRLAEALSEAFNKGPGPGLFISLSSSVLPEYGEYERGMATWLNAYVGPRVSDYIGRLKQALPDSDLKIMQSSGGLMDAANAADRAVHLLLSGPAGGLRGLMAIGRQIESERLLSFDMGGTSSDVAMLDGEIRLSDNGHINAGESSLPVPVPMVDLHTIGAGGGSIAYLDEGGVLRVGPASAGADPGPACYGRGGRQPTVTDANLIMGRIPEGGFGGGLSLDRAAAEQAIQPLAEAMDCDLKAAAQGVLTVVEEAMAGALRVISVERGRDPRDFVLAAFGGAGGLHVCALAERLGMDEALVPVHAGVLSALGMTMTPPTRELSRSLARPLSELTGPDVEAAFADLAEQARAGLVSDGVAAEAIRLDYRVDLRYQGQAHALNLPWSGGLPRASEFHQAHRQAYGHALERPVELVTLRVSAAGEEAIHRLSSSASPSSGSEELAFSGGSPNTRLLHRDAIPLDQPLDGPLRVADAVGTTWVAAGWSVKRDRLGNLRLICHESVAQSR</sequence>
<organism evidence="3 4">
    <name type="scientific">Natronospira proteinivora</name>
    <dbReference type="NCBI Taxonomy" id="1807133"/>
    <lineage>
        <taxon>Bacteria</taxon>
        <taxon>Pseudomonadati</taxon>
        <taxon>Pseudomonadota</taxon>
        <taxon>Gammaproteobacteria</taxon>
        <taxon>Natronospirales</taxon>
        <taxon>Natronospiraceae</taxon>
        <taxon>Natronospira</taxon>
    </lineage>
</organism>
<keyword evidence="4" id="KW-1185">Reference proteome</keyword>
<dbReference type="InterPro" id="IPR002821">
    <property type="entry name" value="Hydantoinase_A"/>
</dbReference>
<name>A0ABT1GB70_9GAMM</name>
<evidence type="ECO:0000259" key="2">
    <source>
        <dbReference type="Pfam" id="PF05378"/>
    </source>
</evidence>
<protein>
    <submittedName>
        <fullName evidence="3">N-methylhydantoinase A</fullName>
        <ecNumber evidence="3">3.5.2.14</ecNumber>
    </submittedName>
</protein>
<dbReference type="Pfam" id="PF01968">
    <property type="entry name" value="Hydantoinase_A"/>
    <property type="match status" value="1"/>
</dbReference>
<dbReference type="PANTHER" id="PTHR11365">
    <property type="entry name" value="5-OXOPROLINASE RELATED"/>
    <property type="match status" value="1"/>
</dbReference>
<gene>
    <name evidence="3" type="ORF">J2T60_002566</name>
</gene>